<dbReference type="SUPFAM" id="SSF51735">
    <property type="entry name" value="NAD(P)-binding Rossmann-fold domains"/>
    <property type="match status" value="1"/>
</dbReference>
<evidence type="ECO:0000313" key="3">
    <source>
        <dbReference type="EMBL" id="KAK8869044.1"/>
    </source>
</evidence>
<dbReference type="InterPro" id="IPR055080">
    <property type="entry name" value="Gal80p-like_C"/>
</dbReference>
<name>A0ABR2IW44_9PEZI</name>
<dbReference type="Gene3D" id="3.40.50.720">
    <property type="entry name" value="NAD(P)-binding Rossmann-like Domain"/>
    <property type="match status" value="1"/>
</dbReference>
<organism evidence="3 4">
    <name type="scientific">Apiospora arundinis</name>
    <dbReference type="NCBI Taxonomy" id="335852"/>
    <lineage>
        <taxon>Eukaryota</taxon>
        <taxon>Fungi</taxon>
        <taxon>Dikarya</taxon>
        <taxon>Ascomycota</taxon>
        <taxon>Pezizomycotina</taxon>
        <taxon>Sordariomycetes</taxon>
        <taxon>Xylariomycetidae</taxon>
        <taxon>Amphisphaeriales</taxon>
        <taxon>Apiosporaceae</taxon>
        <taxon>Apiospora</taxon>
    </lineage>
</organism>
<feature type="domain" description="Gfo/Idh/MocA-like oxidoreductase N-terminal" evidence="1">
    <location>
        <begin position="4"/>
        <end position="117"/>
    </location>
</feature>
<keyword evidence="4" id="KW-1185">Reference proteome</keyword>
<dbReference type="EMBL" id="JAPCWZ010000004">
    <property type="protein sequence ID" value="KAK8869044.1"/>
    <property type="molecule type" value="Genomic_DNA"/>
</dbReference>
<dbReference type="InterPro" id="IPR051317">
    <property type="entry name" value="Gfo/Idh/MocA_oxidoreduct"/>
</dbReference>
<dbReference type="InterPro" id="IPR036291">
    <property type="entry name" value="NAD(P)-bd_dom_sf"/>
</dbReference>
<dbReference type="PANTHER" id="PTHR43708:SF1">
    <property type="entry name" value="GALACTOSE_LACTOSE METABOLISM REGULATORY PROTEIN GAL80"/>
    <property type="match status" value="1"/>
</dbReference>
<evidence type="ECO:0000259" key="2">
    <source>
        <dbReference type="Pfam" id="PF22685"/>
    </source>
</evidence>
<proteinExistence type="predicted"/>
<evidence type="ECO:0000259" key="1">
    <source>
        <dbReference type="Pfam" id="PF01408"/>
    </source>
</evidence>
<dbReference type="Proteomes" id="UP001390339">
    <property type="component" value="Unassembled WGS sequence"/>
</dbReference>
<evidence type="ECO:0000313" key="4">
    <source>
        <dbReference type="Proteomes" id="UP001390339"/>
    </source>
</evidence>
<accession>A0ABR2IW44</accession>
<dbReference type="Pfam" id="PF01408">
    <property type="entry name" value="GFO_IDH_MocA"/>
    <property type="match status" value="1"/>
</dbReference>
<gene>
    <name evidence="3" type="ORF">PGQ11_007622</name>
</gene>
<dbReference type="Pfam" id="PF22685">
    <property type="entry name" value="Gal80p_C-like"/>
    <property type="match status" value="1"/>
</dbReference>
<sequence>MAPIRVGLIGLSKTGWAPIAHLPYLKATDKFEIVAIQNSSVKSAKDAIKLHGLPESTKAYGSPEDLANDPNVDLVVCSTRVDRHKECIVPSLKAGKDVYVEWPLGKSLADAEEISSHKKQGLAIVGLQGRQAPIIATVRDFIASGKLGDVISSTWSGHGGMGGDVAQEEYAYFADKSVGGSLLTIHSGHALDWIQKALGSAFDSTKTHALLANRRPFVKLTKADGTVLLDKHPKTTDDTILIHGVLSSSVPVQFTLHGGPAFKGTPALDWRVLGSKGELRITASGVFLQIGYPDQKIEFFDPAADRVTEVPIQTDKWDELLPQPAGNVARVYELIAGDAEAKKSLCTFEDAIERHRFLEGLDG</sequence>
<dbReference type="InterPro" id="IPR000683">
    <property type="entry name" value="Gfo/Idh/MocA-like_OxRdtase_N"/>
</dbReference>
<dbReference type="PANTHER" id="PTHR43708">
    <property type="entry name" value="CONSERVED EXPRESSED OXIDOREDUCTASE (EUROFUNG)"/>
    <property type="match status" value="1"/>
</dbReference>
<feature type="domain" description="Gal80p-like C-terminal" evidence="2">
    <location>
        <begin position="133"/>
        <end position="282"/>
    </location>
</feature>
<dbReference type="SUPFAM" id="SSF55347">
    <property type="entry name" value="Glyceraldehyde-3-phosphate dehydrogenase-like, C-terminal domain"/>
    <property type="match status" value="1"/>
</dbReference>
<comment type="caution">
    <text evidence="3">The sequence shown here is derived from an EMBL/GenBank/DDBJ whole genome shotgun (WGS) entry which is preliminary data.</text>
</comment>
<reference evidence="3 4" key="1">
    <citation type="journal article" date="2024" name="IMA Fungus">
        <title>Apiospora arundinis, a panoply of carbohydrate-active enzymes and secondary metabolites.</title>
        <authorList>
            <person name="Sorensen T."/>
            <person name="Petersen C."/>
            <person name="Muurmann A.T."/>
            <person name="Christiansen J.V."/>
            <person name="Brundto M.L."/>
            <person name="Overgaard C.K."/>
            <person name="Boysen A.T."/>
            <person name="Wollenberg R.D."/>
            <person name="Larsen T.O."/>
            <person name="Sorensen J.L."/>
            <person name="Nielsen K.L."/>
            <person name="Sondergaard T.E."/>
        </authorList>
    </citation>
    <scope>NUCLEOTIDE SEQUENCE [LARGE SCALE GENOMIC DNA]</scope>
    <source>
        <strain evidence="3 4">AAU 773</strain>
    </source>
</reference>
<dbReference type="Gene3D" id="3.30.360.10">
    <property type="entry name" value="Dihydrodipicolinate Reductase, domain 2"/>
    <property type="match status" value="1"/>
</dbReference>
<protein>
    <submittedName>
        <fullName evidence="3">NAD-P-binding protein</fullName>
    </submittedName>
</protein>